<evidence type="ECO:0000256" key="4">
    <source>
        <dbReference type="ARBA" id="ARBA00023002"/>
    </source>
</evidence>
<keyword evidence="2" id="KW-0285">Flavoprotein</keyword>
<dbReference type="PANTHER" id="PTHR42973">
    <property type="entry name" value="BINDING OXIDOREDUCTASE, PUTATIVE (AFU_ORTHOLOGUE AFUA_1G17690)-RELATED"/>
    <property type="match status" value="1"/>
</dbReference>
<protein>
    <submittedName>
        <fullName evidence="7">Bifunctional solanapyrone synthase</fullName>
    </submittedName>
</protein>
<dbReference type="EMBL" id="QGMI01000065">
    <property type="protein sequence ID" value="TVY47969.1"/>
    <property type="molecule type" value="Genomic_DNA"/>
</dbReference>
<comment type="similarity">
    <text evidence="1">Belongs to the oxygen-dependent FAD-linked oxidoreductase family.</text>
</comment>
<proteinExistence type="inferred from homology"/>
<dbReference type="InterPro" id="IPR050416">
    <property type="entry name" value="FAD-linked_Oxidoreductase"/>
</dbReference>
<dbReference type="Proteomes" id="UP000443090">
    <property type="component" value="Unassembled WGS sequence"/>
</dbReference>
<dbReference type="GO" id="GO:0016491">
    <property type="term" value="F:oxidoreductase activity"/>
    <property type="evidence" value="ECO:0007669"/>
    <property type="project" value="UniProtKB-KW"/>
</dbReference>
<dbReference type="SUPFAM" id="SSF56176">
    <property type="entry name" value="FAD-binding/transporter-associated domain-like"/>
    <property type="match status" value="1"/>
</dbReference>
<dbReference type="Pfam" id="PF01565">
    <property type="entry name" value="FAD_binding_4"/>
    <property type="match status" value="1"/>
</dbReference>
<evidence type="ECO:0000313" key="7">
    <source>
        <dbReference type="EMBL" id="TVY47969.1"/>
    </source>
</evidence>
<dbReference type="OrthoDB" id="2151789at2759"/>
<feature type="chain" id="PRO_5034778221" evidence="5">
    <location>
        <begin position="20"/>
        <end position="487"/>
    </location>
</feature>
<dbReference type="GO" id="GO:0071949">
    <property type="term" value="F:FAD binding"/>
    <property type="evidence" value="ECO:0007669"/>
    <property type="project" value="InterPro"/>
</dbReference>
<evidence type="ECO:0000256" key="3">
    <source>
        <dbReference type="ARBA" id="ARBA00022827"/>
    </source>
</evidence>
<keyword evidence="4" id="KW-0560">Oxidoreductase</keyword>
<keyword evidence="3" id="KW-0274">FAD</keyword>
<dbReference type="InterPro" id="IPR016166">
    <property type="entry name" value="FAD-bd_PCMH"/>
</dbReference>
<evidence type="ECO:0000313" key="8">
    <source>
        <dbReference type="Proteomes" id="UP000443090"/>
    </source>
</evidence>
<dbReference type="InterPro" id="IPR016169">
    <property type="entry name" value="FAD-bd_PCMH_sub2"/>
</dbReference>
<gene>
    <name evidence="7" type="primary">sol5_7</name>
    <name evidence="7" type="ORF">LOCC1_G002614</name>
</gene>
<evidence type="ECO:0000259" key="6">
    <source>
        <dbReference type="PROSITE" id="PS51387"/>
    </source>
</evidence>
<reference evidence="7 8" key="1">
    <citation type="submission" date="2018-05" db="EMBL/GenBank/DDBJ databases">
        <title>Genome sequencing and assembly of the regulated plant pathogen Lachnellula willkommii and related sister species for the development of diagnostic species identification markers.</title>
        <authorList>
            <person name="Giroux E."/>
            <person name="Bilodeau G."/>
        </authorList>
    </citation>
    <scope>NUCLEOTIDE SEQUENCE [LARGE SCALE GENOMIC DNA]</scope>
    <source>
        <strain evidence="7 8">CBS 160.35</strain>
    </source>
</reference>
<dbReference type="InterPro" id="IPR006094">
    <property type="entry name" value="Oxid_FAD_bind_N"/>
</dbReference>
<keyword evidence="5" id="KW-0732">Signal</keyword>
<organism evidence="7 8">
    <name type="scientific">Lachnellula occidentalis</name>
    <dbReference type="NCBI Taxonomy" id="215460"/>
    <lineage>
        <taxon>Eukaryota</taxon>
        <taxon>Fungi</taxon>
        <taxon>Dikarya</taxon>
        <taxon>Ascomycota</taxon>
        <taxon>Pezizomycotina</taxon>
        <taxon>Leotiomycetes</taxon>
        <taxon>Helotiales</taxon>
        <taxon>Lachnaceae</taxon>
        <taxon>Lachnellula</taxon>
    </lineage>
</organism>
<evidence type="ECO:0000256" key="1">
    <source>
        <dbReference type="ARBA" id="ARBA00005466"/>
    </source>
</evidence>
<dbReference type="InterPro" id="IPR036318">
    <property type="entry name" value="FAD-bd_PCMH-like_sf"/>
</dbReference>
<dbReference type="Gene3D" id="3.30.465.10">
    <property type="match status" value="1"/>
</dbReference>
<keyword evidence="8" id="KW-1185">Reference proteome</keyword>
<evidence type="ECO:0000256" key="5">
    <source>
        <dbReference type="SAM" id="SignalP"/>
    </source>
</evidence>
<dbReference type="PANTHER" id="PTHR42973:SF22">
    <property type="entry name" value="FAD-BINDING PCMH-TYPE DOMAIN-CONTAINING PROTEIN-RELATED"/>
    <property type="match status" value="1"/>
</dbReference>
<accession>A0A8H8S945</accession>
<feature type="domain" description="FAD-binding PCMH-type" evidence="6">
    <location>
        <begin position="57"/>
        <end position="231"/>
    </location>
</feature>
<feature type="signal peptide" evidence="5">
    <location>
        <begin position="1"/>
        <end position="19"/>
    </location>
</feature>
<evidence type="ECO:0000256" key="2">
    <source>
        <dbReference type="ARBA" id="ARBA00022630"/>
    </source>
</evidence>
<dbReference type="AlphaFoldDB" id="A0A8H8S945"/>
<comment type="caution">
    <text evidence="7">The sequence shown here is derived from an EMBL/GenBank/DDBJ whole genome shotgun (WGS) entry which is preliminary data.</text>
</comment>
<dbReference type="PROSITE" id="PS51387">
    <property type="entry name" value="FAD_PCMH"/>
    <property type="match status" value="1"/>
</dbReference>
<sequence>MSRLLWRALIAALPAVVLSTNPNTCQAINAQFPGRVVFSNDSAYAFDQSSYYSGQERAVQPNCIFTPATTSDVSQFVKTITPRQDSDANFAIRGGGHTLWKGAANIDGGVTVDMRLINQTVLSADKTVASLGPGGRWHDVYHSLEPHNLTVMGGRLGSLGVGGFLSGGGMTFLSRRKGWGCDNIYGYELVLASGDIIYVTEASYPDLWLALKGGSNNFGIITRFDVPTFPSDGMWYSLLEYEYNDTVLEAQAQAFSRFMEPANFDDAAMMGIFLDCTGGNFSVRDALWYADNVAKPPVFNGFTEIPNLGGVAEIATVANVVDEFGANLPTSIQRAFQLDWSFQNPPADVYMELIKIWENGTRAVADVPGMFIEFLTQPQAVTNGTNLFGLTAGKTDYAMMLMTAAYNNEADDEKIRGAILEIVRAQRGLLRRGGYLIDFVYTNYADGSQGVYKSWGAGNVAKMQAASKKYDPQGIFQTRVPGGFKVF</sequence>
<name>A0A8H8S945_9HELO</name>